<proteinExistence type="predicted"/>
<reference evidence="2 3" key="1">
    <citation type="journal article" date="2016" name="Nat. Commun.">
        <title>Thousands of microbial genomes shed light on interconnected biogeochemical processes in an aquifer system.</title>
        <authorList>
            <person name="Anantharaman K."/>
            <person name="Brown C.T."/>
            <person name="Hug L.A."/>
            <person name="Sharon I."/>
            <person name="Castelle C.J."/>
            <person name="Probst A.J."/>
            <person name="Thomas B.C."/>
            <person name="Singh A."/>
            <person name="Wilkins M.J."/>
            <person name="Karaoz U."/>
            <person name="Brodie E.L."/>
            <person name="Williams K.H."/>
            <person name="Hubbard S.S."/>
            <person name="Banfield J.F."/>
        </authorList>
    </citation>
    <scope>NUCLEOTIDE SEQUENCE [LARGE SCALE GENOMIC DNA]</scope>
</reference>
<evidence type="ECO:0000313" key="2">
    <source>
        <dbReference type="EMBL" id="OGY92726.1"/>
    </source>
</evidence>
<dbReference type="AlphaFoldDB" id="A0A1G2BUW9"/>
<gene>
    <name evidence="2" type="ORF">A3H70_00850</name>
</gene>
<dbReference type="EMBL" id="MHKO01000016">
    <property type="protein sequence ID" value="OGY92726.1"/>
    <property type="molecule type" value="Genomic_DNA"/>
</dbReference>
<dbReference type="Proteomes" id="UP000178109">
    <property type="component" value="Unassembled WGS sequence"/>
</dbReference>
<evidence type="ECO:0000256" key="1">
    <source>
        <dbReference type="SAM" id="MobiDB-lite"/>
    </source>
</evidence>
<sequence>MRLVAGGATIAPEPGRNHQQHWDEPEPVHMIAGLDRQDQTGKIQNNKRENKHFHPSFFGLRIKRRFFG</sequence>
<name>A0A1G2BUW9_9BACT</name>
<feature type="region of interest" description="Disordered" evidence="1">
    <location>
        <begin position="1"/>
        <end position="22"/>
    </location>
</feature>
<comment type="caution">
    <text evidence="2">The sequence shown here is derived from an EMBL/GenBank/DDBJ whole genome shotgun (WGS) entry which is preliminary data.</text>
</comment>
<accession>A0A1G2BUW9</accession>
<evidence type="ECO:0000313" key="3">
    <source>
        <dbReference type="Proteomes" id="UP000178109"/>
    </source>
</evidence>
<organism evidence="2 3">
    <name type="scientific">Candidatus Komeilibacteria bacterium RIFCSPLOWO2_02_FULL_48_11</name>
    <dbReference type="NCBI Taxonomy" id="1798553"/>
    <lineage>
        <taxon>Bacteria</taxon>
        <taxon>Candidatus Komeiliibacteriota</taxon>
    </lineage>
</organism>
<protein>
    <submittedName>
        <fullName evidence="2">Uncharacterized protein</fullName>
    </submittedName>
</protein>
<dbReference type="STRING" id="1798553.A3H70_00850"/>